<dbReference type="Proteomes" id="UP000683417">
    <property type="component" value="Unassembled WGS sequence"/>
</dbReference>
<evidence type="ECO:0000313" key="1">
    <source>
        <dbReference type="EMBL" id="CAD6506384.1"/>
    </source>
</evidence>
<dbReference type="EMBL" id="CAJHIT010000010">
    <property type="protein sequence ID" value="CAD6506384.1"/>
    <property type="molecule type" value="Genomic_DNA"/>
</dbReference>
<protein>
    <submittedName>
        <fullName evidence="1">BgTH12-07310</fullName>
    </submittedName>
</protein>
<sequence>MKVCFVVIRQLLEPNILNKVVYHLVLLSGWPPLAIESNYVSEGVNIGHDYKRVENLMRMNYLVTEERRSPAINLCVKEGISPHPRNGLGLKFKNSNKKIESFNKRGGMALASGVIKRNLCTRDDILNYIRLSLATAVRRDQLHESSSTMNLKILMDIPVALIDLSSSNVGYEFQGFILIFNKDRQMQAFKINKLNLDSEERTCQPMATKVDEARIISLAFQSWRDLNIQGLKTKCMVTFDVPFTTTTSEFEFTSQKATTNFIAAEAIKEEIP</sequence>
<dbReference type="AlphaFoldDB" id="A0A9W4DQZ0"/>
<organism evidence="1 2">
    <name type="scientific">Blumeria graminis f. sp. triticale</name>
    <dbReference type="NCBI Taxonomy" id="1689686"/>
    <lineage>
        <taxon>Eukaryota</taxon>
        <taxon>Fungi</taxon>
        <taxon>Dikarya</taxon>
        <taxon>Ascomycota</taxon>
        <taxon>Pezizomycotina</taxon>
        <taxon>Leotiomycetes</taxon>
        <taxon>Erysiphales</taxon>
        <taxon>Erysiphaceae</taxon>
        <taxon>Blumeria</taxon>
    </lineage>
</organism>
<accession>A0A9W4DQZ0</accession>
<name>A0A9W4DQZ0_BLUGR</name>
<comment type="caution">
    <text evidence="1">The sequence shown here is derived from an EMBL/GenBank/DDBJ whole genome shotgun (WGS) entry which is preliminary data.</text>
</comment>
<proteinExistence type="predicted"/>
<evidence type="ECO:0000313" key="2">
    <source>
        <dbReference type="Proteomes" id="UP000683417"/>
    </source>
</evidence>
<gene>
    <name evidence="1" type="ORF">BGTH12_LOCUS7742</name>
</gene>
<reference evidence="1" key="1">
    <citation type="submission" date="2020-10" db="EMBL/GenBank/DDBJ databases">
        <authorList>
            <person name="Muller C M."/>
        </authorList>
    </citation>
    <scope>NUCLEOTIDE SEQUENCE</scope>
    <source>
        <strain evidence="1">THUN-12</strain>
    </source>
</reference>